<evidence type="ECO:0000256" key="3">
    <source>
        <dbReference type="ARBA" id="ARBA00022475"/>
    </source>
</evidence>
<dbReference type="SUPFAM" id="SSF81665">
    <property type="entry name" value="Calcium ATPase, transmembrane domain M"/>
    <property type="match status" value="1"/>
</dbReference>
<dbReference type="InterPro" id="IPR001757">
    <property type="entry name" value="P_typ_ATPase"/>
</dbReference>
<organism evidence="13 14">
    <name type="scientific">Desulfuromusa kysingii</name>
    <dbReference type="NCBI Taxonomy" id="37625"/>
    <lineage>
        <taxon>Bacteria</taxon>
        <taxon>Pseudomonadati</taxon>
        <taxon>Thermodesulfobacteriota</taxon>
        <taxon>Desulfuromonadia</taxon>
        <taxon>Desulfuromonadales</taxon>
        <taxon>Geopsychrobacteraceae</taxon>
        <taxon>Desulfuromusa</taxon>
    </lineage>
</organism>
<feature type="domain" description="Cation-transporting P-type ATPase N-terminal" evidence="12">
    <location>
        <begin position="8"/>
        <end position="81"/>
    </location>
</feature>
<dbReference type="PANTHER" id="PTHR42861">
    <property type="entry name" value="CALCIUM-TRANSPORTING ATPASE"/>
    <property type="match status" value="1"/>
</dbReference>
<dbReference type="GO" id="GO:0046872">
    <property type="term" value="F:metal ion binding"/>
    <property type="evidence" value="ECO:0007669"/>
    <property type="project" value="UniProtKB-KW"/>
</dbReference>
<dbReference type="GO" id="GO:0015662">
    <property type="term" value="F:P-type ion transporter activity"/>
    <property type="evidence" value="ECO:0007669"/>
    <property type="project" value="UniProtKB-ARBA"/>
</dbReference>
<comment type="subcellular location">
    <subcellularLocation>
        <location evidence="1">Cell membrane</location>
        <topology evidence="1">Multi-pass membrane protein</topology>
    </subcellularLocation>
</comment>
<keyword evidence="4 11" id="KW-0812">Transmembrane</keyword>
<dbReference type="Pfam" id="PF00122">
    <property type="entry name" value="E1-E2_ATPase"/>
    <property type="match status" value="1"/>
</dbReference>
<dbReference type="SFLD" id="SFLDS00003">
    <property type="entry name" value="Haloacid_Dehalogenase"/>
    <property type="match status" value="1"/>
</dbReference>
<sequence>MVDGNFKDLYQLQLTEIEEKFETSSAGLSGDRAAARLQEVGGNQLRDERKRSVLQMIYEQYRNPMIVLLLVAALISGVIGEFKDTFVILIIVILNSLIGFIQEYRAEKALAALKQLAAPFATVRREGQILQVPADELVPGDVLFLETGAIIPADVRLNEVHSLKVDESALTGESVAIEKTVECLNHANLPLCERRNMVYRGTMVTYGHGSGYVTATGMNTEMGRIAHLLDTTEKIKTPLQKRLERVGRNLALVTLLICGIVFVAGLLRGEDIVVMFLTAVSLVVAAVPEALPAVVTISLALGARRLVLQNSLIRRLPAVETLGSTTFICTDKTGTLTLNQMNVEQLFDAAYERVESAPFPADDPLLLALALNNDIRIDAEGKPLGDPTEVALYLNVQQLGYDPQRLKQEYPRIGEIPFSSERQAMSTLHRTPSGEVLIFCKGSFEAVSARCQWFDHVAAESCLTTMATDGLRILAFAWNRLKKVPSDLAVLDLETNLHFIGLSGALDPPRKESAAAVRQCREAGITPVMITGDHPLTAIRIAARIGIVSSVDARVISGSELTALSHEQLVDVAGEVRVYARVAPEQKLRIVAALQERGESVAMTGDGVNDAPALKRAEIGIAMGITGTDVAKEAAEMVLLDDNFATIVKAVREGRVVYANLRKFFKYILACNAGEIWTIFLAPFLGLPLPLLPIHILWINLVTDGAPGLALAIEPAEKGIMRQNPIPPDESLFARGIWQQILWIGLLMAASCLVTQKIAIVLGWHWQTMVFTVLCYSQLFNSLALRSERQSLFRQGVTSNRLLLLAVAVSVAVQLGIIYVPALQMLFHTQALGIVELAFCFVMATIVFVAVELEKWLLRHQWIKY</sequence>
<dbReference type="NCBIfam" id="TIGR01494">
    <property type="entry name" value="ATPase_P-type"/>
    <property type="match status" value="2"/>
</dbReference>
<dbReference type="Pfam" id="PF00690">
    <property type="entry name" value="Cation_ATPase_N"/>
    <property type="match status" value="1"/>
</dbReference>
<dbReference type="Proteomes" id="UP000199409">
    <property type="component" value="Unassembled WGS sequence"/>
</dbReference>
<dbReference type="SUPFAM" id="SSF56784">
    <property type="entry name" value="HAD-like"/>
    <property type="match status" value="1"/>
</dbReference>
<evidence type="ECO:0000256" key="9">
    <source>
        <dbReference type="ARBA" id="ARBA00022989"/>
    </source>
</evidence>
<dbReference type="GO" id="GO:0046873">
    <property type="term" value="F:metal ion transmembrane transporter activity"/>
    <property type="evidence" value="ECO:0007669"/>
    <property type="project" value="UniProtKB-ARBA"/>
</dbReference>
<accession>A0A1H3ZQG9</accession>
<feature type="transmembrane region" description="Helical" evidence="11">
    <location>
        <begin position="273"/>
        <end position="301"/>
    </location>
</feature>
<feature type="transmembrane region" description="Helical" evidence="11">
    <location>
        <begin position="832"/>
        <end position="851"/>
    </location>
</feature>
<gene>
    <name evidence="13" type="ORF">SAMN05660420_01634</name>
</gene>
<evidence type="ECO:0000256" key="2">
    <source>
        <dbReference type="ARBA" id="ARBA00005675"/>
    </source>
</evidence>
<evidence type="ECO:0000256" key="5">
    <source>
        <dbReference type="ARBA" id="ARBA00022723"/>
    </source>
</evidence>
<dbReference type="Gene3D" id="3.40.50.1000">
    <property type="entry name" value="HAD superfamily/HAD-like"/>
    <property type="match status" value="1"/>
</dbReference>
<dbReference type="SFLD" id="SFLDG00002">
    <property type="entry name" value="C1.7:_P-type_atpase_like"/>
    <property type="match status" value="1"/>
</dbReference>
<dbReference type="PRINTS" id="PR00120">
    <property type="entry name" value="HATPASE"/>
</dbReference>
<dbReference type="Gene3D" id="2.70.150.10">
    <property type="entry name" value="Calcium-transporting ATPase, cytoplasmic transduction domain A"/>
    <property type="match status" value="1"/>
</dbReference>
<keyword evidence="6" id="KW-0547">Nucleotide-binding</keyword>
<dbReference type="SFLD" id="SFLDF00027">
    <property type="entry name" value="p-type_atpase"/>
    <property type="match status" value="1"/>
</dbReference>
<evidence type="ECO:0000256" key="4">
    <source>
        <dbReference type="ARBA" id="ARBA00022692"/>
    </source>
</evidence>
<keyword evidence="5" id="KW-0479">Metal-binding</keyword>
<dbReference type="SMART" id="SM00831">
    <property type="entry name" value="Cation_ATPase_N"/>
    <property type="match status" value="1"/>
</dbReference>
<evidence type="ECO:0000256" key="10">
    <source>
        <dbReference type="ARBA" id="ARBA00023136"/>
    </source>
</evidence>
<dbReference type="PRINTS" id="PR00119">
    <property type="entry name" value="CATATPASE"/>
</dbReference>
<proteinExistence type="inferred from homology"/>
<dbReference type="Pfam" id="PF00689">
    <property type="entry name" value="Cation_ATPase_C"/>
    <property type="match status" value="1"/>
</dbReference>
<evidence type="ECO:0000256" key="6">
    <source>
        <dbReference type="ARBA" id="ARBA00022741"/>
    </source>
</evidence>
<evidence type="ECO:0000256" key="1">
    <source>
        <dbReference type="ARBA" id="ARBA00004651"/>
    </source>
</evidence>
<dbReference type="InterPro" id="IPR008250">
    <property type="entry name" value="ATPase_P-typ_transduc_dom_A_sf"/>
</dbReference>
<dbReference type="SUPFAM" id="SSF81660">
    <property type="entry name" value="Metal cation-transporting ATPase, ATP-binding domain N"/>
    <property type="match status" value="1"/>
</dbReference>
<feature type="transmembrane region" description="Helical" evidence="11">
    <location>
        <begin position="741"/>
        <end position="758"/>
    </location>
</feature>
<keyword evidence="8" id="KW-1278">Translocase</keyword>
<dbReference type="GO" id="GO:0140352">
    <property type="term" value="P:export from cell"/>
    <property type="evidence" value="ECO:0007669"/>
    <property type="project" value="UniProtKB-ARBA"/>
</dbReference>
<feature type="transmembrane region" description="Helical" evidence="11">
    <location>
        <begin position="250"/>
        <end position="267"/>
    </location>
</feature>
<name>A0A1H3ZQG9_9BACT</name>
<dbReference type="GO" id="GO:0005886">
    <property type="term" value="C:plasma membrane"/>
    <property type="evidence" value="ECO:0007669"/>
    <property type="project" value="UniProtKB-SubCell"/>
</dbReference>
<evidence type="ECO:0000256" key="11">
    <source>
        <dbReference type="SAM" id="Phobius"/>
    </source>
</evidence>
<dbReference type="FunFam" id="2.70.150.10:FF:000016">
    <property type="entry name" value="Calcium-transporting P-type ATPase putative"/>
    <property type="match status" value="1"/>
</dbReference>
<evidence type="ECO:0000259" key="12">
    <source>
        <dbReference type="SMART" id="SM00831"/>
    </source>
</evidence>
<protein>
    <submittedName>
        <fullName evidence="13">Ca2+-transporting ATPase</fullName>
    </submittedName>
</protein>
<reference evidence="13 14" key="1">
    <citation type="submission" date="2016-10" db="EMBL/GenBank/DDBJ databases">
        <authorList>
            <person name="de Groot N.N."/>
        </authorList>
    </citation>
    <scope>NUCLEOTIDE SEQUENCE [LARGE SCALE GENOMIC DNA]</scope>
    <source>
        <strain evidence="13 14">DSM 7343</strain>
    </source>
</reference>
<dbReference type="AlphaFoldDB" id="A0A1H3ZQG9"/>
<dbReference type="InterPro" id="IPR018303">
    <property type="entry name" value="ATPase_P-typ_P_site"/>
</dbReference>
<dbReference type="InterPro" id="IPR036412">
    <property type="entry name" value="HAD-like_sf"/>
</dbReference>
<feature type="transmembrane region" description="Helical" evidence="11">
    <location>
        <begin position="61"/>
        <end position="80"/>
    </location>
</feature>
<dbReference type="PROSITE" id="PS00154">
    <property type="entry name" value="ATPASE_E1_E2"/>
    <property type="match status" value="1"/>
</dbReference>
<keyword evidence="14" id="KW-1185">Reference proteome</keyword>
<dbReference type="Pfam" id="PF08282">
    <property type="entry name" value="Hydrolase_3"/>
    <property type="match status" value="1"/>
</dbReference>
<dbReference type="GO" id="GO:0005524">
    <property type="term" value="F:ATP binding"/>
    <property type="evidence" value="ECO:0007669"/>
    <property type="project" value="UniProtKB-KW"/>
</dbReference>
<dbReference type="GO" id="GO:0016887">
    <property type="term" value="F:ATP hydrolysis activity"/>
    <property type="evidence" value="ECO:0007669"/>
    <property type="project" value="InterPro"/>
</dbReference>
<keyword evidence="7" id="KW-0067">ATP-binding</keyword>
<dbReference type="GO" id="GO:0019829">
    <property type="term" value="F:ATPase-coupled monoatomic cation transmembrane transporter activity"/>
    <property type="evidence" value="ECO:0007669"/>
    <property type="project" value="UniProtKB-ARBA"/>
</dbReference>
<evidence type="ECO:0000313" key="14">
    <source>
        <dbReference type="Proteomes" id="UP000199409"/>
    </source>
</evidence>
<comment type="similarity">
    <text evidence="2">Belongs to the cation transport ATPase (P-type) (TC 3.A.3) family. Type IIA subfamily.</text>
</comment>
<dbReference type="OrthoDB" id="9759222at2"/>
<dbReference type="EMBL" id="FNQN01000004">
    <property type="protein sequence ID" value="SEA25950.1"/>
    <property type="molecule type" value="Genomic_DNA"/>
</dbReference>
<dbReference type="STRING" id="37625.SAMN05660420_01634"/>
<dbReference type="FunFam" id="3.40.50.1000:FF:000028">
    <property type="entry name" value="Calcium-transporting P-type ATPase, putative"/>
    <property type="match status" value="1"/>
</dbReference>
<dbReference type="Gene3D" id="1.20.1110.10">
    <property type="entry name" value="Calcium-transporting ATPase, transmembrane domain"/>
    <property type="match status" value="1"/>
</dbReference>
<dbReference type="GO" id="GO:0098662">
    <property type="term" value="P:inorganic cation transmembrane transport"/>
    <property type="evidence" value="ECO:0007669"/>
    <property type="project" value="UniProtKB-ARBA"/>
</dbReference>
<evidence type="ECO:0000256" key="7">
    <source>
        <dbReference type="ARBA" id="ARBA00022840"/>
    </source>
</evidence>
<feature type="transmembrane region" description="Helical" evidence="11">
    <location>
        <begin position="86"/>
        <end position="104"/>
    </location>
</feature>
<keyword evidence="3" id="KW-1003">Cell membrane</keyword>
<dbReference type="SUPFAM" id="SSF81653">
    <property type="entry name" value="Calcium ATPase, transduction domain A"/>
    <property type="match status" value="1"/>
</dbReference>
<dbReference type="InterPro" id="IPR044492">
    <property type="entry name" value="P_typ_ATPase_HD_dom"/>
</dbReference>
<dbReference type="InterPro" id="IPR023214">
    <property type="entry name" value="HAD_sf"/>
</dbReference>
<evidence type="ECO:0000313" key="13">
    <source>
        <dbReference type="EMBL" id="SEA25950.1"/>
    </source>
</evidence>
<dbReference type="Gene3D" id="3.40.1110.10">
    <property type="entry name" value="Calcium-transporting ATPase, cytoplasmic domain N"/>
    <property type="match status" value="1"/>
</dbReference>
<dbReference type="InterPro" id="IPR006068">
    <property type="entry name" value="ATPase_P-typ_cation-transptr_C"/>
</dbReference>
<dbReference type="InterPro" id="IPR023298">
    <property type="entry name" value="ATPase_P-typ_TM_dom_sf"/>
</dbReference>
<feature type="transmembrane region" description="Helical" evidence="11">
    <location>
        <begin position="802"/>
        <end position="820"/>
    </location>
</feature>
<dbReference type="Pfam" id="PF13246">
    <property type="entry name" value="Cation_ATPase"/>
    <property type="match status" value="1"/>
</dbReference>
<keyword evidence="10 11" id="KW-0472">Membrane</keyword>
<keyword evidence="9 11" id="KW-1133">Transmembrane helix</keyword>
<evidence type="ECO:0000256" key="8">
    <source>
        <dbReference type="ARBA" id="ARBA00022967"/>
    </source>
</evidence>
<dbReference type="InterPro" id="IPR059000">
    <property type="entry name" value="ATPase_P-type_domA"/>
</dbReference>
<dbReference type="InterPro" id="IPR004014">
    <property type="entry name" value="ATPase_P-typ_cation-transptr_N"/>
</dbReference>
<dbReference type="RefSeq" id="WP_092346582.1">
    <property type="nucleotide sequence ID" value="NZ_FNQN01000004.1"/>
</dbReference>
<dbReference type="InterPro" id="IPR023299">
    <property type="entry name" value="ATPase_P-typ_cyto_dom_N"/>
</dbReference>